<keyword evidence="3" id="KW-1185">Reference proteome</keyword>
<accession>A0A4Y2Q7S1</accession>
<dbReference type="EMBL" id="BGPR01012918">
    <property type="protein sequence ID" value="GBN58346.1"/>
    <property type="molecule type" value="Genomic_DNA"/>
</dbReference>
<evidence type="ECO:0000313" key="2">
    <source>
        <dbReference type="EMBL" id="GBN58346.1"/>
    </source>
</evidence>
<proteinExistence type="predicted"/>
<organism evidence="2 3">
    <name type="scientific">Araneus ventricosus</name>
    <name type="common">Orbweaver spider</name>
    <name type="synonym">Epeira ventricosa</name>
    <dbReference type="NCBI Taxonomy" id="182803"/>
    <lineage>
        <taxon>Eukaryota</taxon>
        <taxon>Metazoa</taxon>
        <taxon>Ecdysozoa</taxon>
        <taxon>Arthropoda</taxon>
        <taxon>Chelicerata</taxon>
        <taxon>Arachnida</taxon>
        <taxon>Araneae</taxon>
        <taxon>Araneomorphae</taxon>
        <taxon>Entelegynae</taxon>
        <taxon>Araneoidea</taxon>
        <taxon>Araneidae</taxon>
        <taxon>Araneus</taxon>
    </lineage>
</organism>
<comment type="caution">
    <text evidence="2">The sequence shown here is derived from an EMBL/GenBank/DDBJ whole genome shotgun (WGS) entry which is preliminary data.</text>
</comment>
<dbReference type="Proteomes" id="UP000499080">
    <property type="component" value="Unassembled WGS sequence"/>
</dbReference>
<feature type="region of interest" description="Disordered" evidence="1">
    <location>
        <begin position="1"/>
        <end position="35"/>
    </location>
</feature>
<evidence type="ECO:0000256" key="1">
    <source>
        <dbReference type="SAM" id="MobiDB-lite"/>
    </source>
</evidence>
<dbReference type="AlphaFoldDB" id="A0A4Y2Q7S1"/>
<protein>
    <submittedName>
        <fullName evidence="2">Uncharacterized protein</fullName>
    </submittedName>
</protein>
<gene>
    <name evidence="2" type="ORF">AVEN_148348_1</name>
</gene>
<evidence type="ECO:0000313" key="3">
    <source>
        <dbReference type="Proteomes" id="UP000499080"/>
    </source>
</evidence>
<reference evidence="2 3" key="1">
    <citation type="journal article" date="2019" name="Sci. Rep.">
        <title>Orb-weaving spider Araneus ventricosus genome elucidates the spidroin gene catalogue.</title>
        <authorList>
            <person name="Kono N."/>
            <person name="Nakamura H."/>
            <person name="Ohtoshi R."/>
            <person name="Moran D.A.P."/>
            <person name="Shinohara A."/>
            <person name="Yoshida Y."/>
            <person name="Fujiwara M."/>
            <person name="Mori M."/>
            <person name="Tomita M."/>
            <person name="Arakawa K."/>
        </authorList>
    </citation>
    <scope>NUCLEOTIDE SEQUENCE [LARGE SCALE GENOMIC DNA]</scope>
</reference>
<dbReference type="OrthoDB" id="6467498at2759"/>
<sequence>MSGFGLTKEEDVKMPRKKKYNLETQRSKIPTASSKAPEIKKPKCIFCDGKHASSDCFNVQKLTLEKKKGPWLDELKDLGVALTDTNVSCEPIQVLIGTDIMVRLLTAVWKL</sequence>
<feature type="compositionally biased region" description="Polar residues" evidence="1">
    <location>
        <begin position="22"/>
        <end position="34"/>
    </location>
</feature>
<name>A0A4Y2Q7S1_ARAVE</name>